<dbReference type="VEuPathDB" id="PiroplasmaDB:BEWA_044530"/>
<dbReference type="Proteomes" id="UP000031512">
    <property type="component" value="Unassembled WGS sequence"/>
</dbReference>
<feature type="signal peptide" evidence="1">
    <location>
        <begin position="1"/>
        <end position="18"/>
    </location>
</feature>
<protein>
    <submittedName>
        <fullName evidence="2">Signal peptide containing protein</fullName>
    </submittedName>
</protein>
<dbReference type="RefSeq" id="XP_004832064.1">
    <property type="nucleotide sequence ID" value="XM_004832007.1"/>
</dbReference>
<reference evidence="2 3" key="1">
    <citation type="journal article" date="2012" name="BMC Genomics">
        <title>Comparative genomic analysis and phylogenetic position of Theileria equi.</title>
        <authorList>
            <person name="Kappmeyer L.S."/>
            <person name="Thiagarajan M."/>
            <person name="Herndon D.R."/>
            <person name="Ramsay J.D."/>
            <person name="Caler E."/>
            <person name="Djikeng A."/>
            <person name="Gillespie J.J."/>
            <person name="Lau A.O."/>
            <person name="Roalson E.H."/>
            <person name="Silva J.C."/>
            <person name="Silva M.G."/>
            <person name="Suarez C.E."/>
            <person name="Ueti M.W."/>
            <person name="Nene V.M."/>
            <person name="Mealey R.H."/>
            <person name="Knowles D.P."/>
            <person name="Brayton K.A."/>
        </authorList>
    </citation>
    <scope>NUCLEOTIDE SEQUENCE [LARGE SCALE GENOMIC DNA]</scope>
    <source>
        <strain evidence="2 3">WA</strain>
    </source>
</reference>
<evidence type="ECO:0000256" key="1">
    <source>
        <dbReference type="SAM" id="SignalP"/>
    </source>
</evidence>
<accession>L1LAX9</accession>
<organism evidence="2 3">
    <name type="scientific">Theileria equi strain WA</name>
    <dbReference type="NCBI Taxonomy" id="1537102"/>
    <lineage>
        <taxon>Eukaryota</taxon>
        <taxon>Sar</taxon>
        <taxon>Alveolata</taxon>
        <taxon>Apicomplexa</taxon>
        <taxon>Aconoidasida</taxon>
        <taxon>Piroplasmida</taxon>
        <taxon>Theileriidae</taxon>
        <taxon>Theileria</taxon>
    </lineage>
</organism>
<sequence length="117" mass="13059">MKVLAVLWTICLVKLCNAGCFGGKRKTDKKDIVIIAVDQPLELPPPTEPKTLDLACLKDPRYKTVDVNIDGVPARVYIFSPKEDIKKVRTMRKTYGRHLGSLEVILKKLLQGSAIIV</sequence>
<dbReference type="AlphaFoldDB" id="L1LAX9"/>
<keyword evidence="3" id="KW-1185">Reference proteome</keyword>
<feature type="chain" id="PRO_5003952205" evidence="1">
    <location>
        <begin position="19"/>
        <end position="117"/>
    </location>
</feature>
<proteinExistence type="predicted"/>
<name>L1LAX9_THEEQ</name>
<dbReference type="GeneID" id="15804246"/>
<dbReference type="KEGG" id="beq:BEWA_044530"/>
<gene>
    <name evidence="2" type="ORF">BEWA_044530</name>
</gene>
<keyword evidence="1" id="KW-0732">Signal</keyword>
<evidence type="ECO:0000313" key="3">
    <source>
        <dbReference type="Proteomes" id="UP000031512"/>
    </source>
</evidence>
<comment type="caution">
    <text evidence="2">The sequence shown here is derived from an EMBL/GenBank/DDBJ whole genome shotgun (WGS) entry which is preliminary data.</text>
</comment>
<dbReference type="EMBL" id="ACOU01000006">
    <property type="protein sequence ID" value="EKX72612.1"/>
    <property type="molecule type" value="Genomic_DNA"/>
</dbReference>
<evidence type="ECO:0000313" key="2">
    <source>
        <dbReference type="EMBL" id="EKX72612.1"/>
    </source>
</evidence>